<sequence>SSQEQHSWQKMESKLINKWSDVLSDLAPPNTTRSRRLSLMNIKGYMTAAASQYSMRQLEYIGYILQGMLHVRSLTLTQKSSIPNWFRHTTDQHFDRNENSEDIIYLLSVILEQA</sequence>
<proteinExistence type="predicted"/>
<reference evidence="1" key="1">
    <citation type="submission" date="2015-12" db="EMBL/GenBank/DDBJ databases">
        <title>De novo transcriptome assembly of four potential Pierce s Disease insect vectors from Arizona vineyards.</title>
        <authorList>
            <person name="Tassone E.E."/>
        </authorList>
    </citation>
    <scope>NUCLEOTIDE SEQUENCE</scope>
</reference>
<dbReference type="AlphaFoldDB" id="A0A1B6D4X0"/>
<feature type="non-terminal residue" evidence="1">
    <location>
        <position position="114"/>
    </location>
</feature>
<accession>A0A1B6D4X0</accession>
<organism evidence="1">
    <name type="scientific">Clastoptera arizonana</name>
    <name type="common">Arizona spittle bug</name>
    <dbReference type="NCBI Taxonomy" id="38151"/>
    <lineage>
        <taxon>Eukaryota</taxon>
        <taxon>Metazoa</taxon>
        <taxon>Ecdysozoa</taxon>
        <taxon>Arthropoda</taxon>
        <taxon>Hexapoda</taxon>
        <taxon>Insecta</taxon>
        <taxon>Pterygota</taxon>
        <taxon>Neoptera</taxon>
        <taxon>Paraneoptera</taxon>
        <taxon>Hemiptera</taxon>
        <taxon>Auchenorrhyncha</taxon>
        <taxon>Cercopoidea</taxon>
        <taxon>Clastopteridae</taxon>
        <taxon>Clastoptera</taxon>
    </lineage>
</organism>
<evidence type="ECO:0000313" key="1">
    <source>
        <dbReference type="EMBL" id="JAS20708.1"/>
    </source>
</evidence>
<feature type="non-terminal residue" evidence="1">
    <location>
        <position position="1"/>
    </location>
</feature>
<name>A0A1B6D4X0_9HEMI</name>
<dbReference type="EMBL" id="GEDC01016590">
    <property type="protein sequence ID" value="JAS20708.1"/>
    <property type="molecule type" value="Transcribed_RNA"/>
</dbReference>
<protein>
    <submittedName>
        <fullName evidence="1">Uncharacterized protein</fullName>
    </submittedName>
</protein>
<gene>
    <name evidence="1" type="ORF">g.2267</name>
</gene>